<sequence length="190" mass="20614">MRAPLILAPALLVSALLAAATSVRAQEKETPPVKVGAWTYRTLLGDNGLGRYAFAREKNHGESILSVTQSADEPCDTTKDGDEILLAFSSERQESYFKIEGEADPEQSRTLKAAVAFARAGKYDEPAKGVTLELQDLDGQFYVSVNAKTALSRSHLALCPTDPRGRPGSDCHEFSLDGFARAYRFVCTGK</sequence>
<evidence type="ECO:0000256" key="1">
    <source>
        <dbReference type="SAM" id="SignalP"/>
    </source>
</evidence>
<feature type="signal peptide" evidence="1">
    <location>
        <begin position="1"/>
        <end position="25"/>
    </location>
</feature>
<name>A0AAU7XBK3_9HYPH</name>
<evidence type="ECO:0000313" key="2">
    <source>
        <dbReference type="EMBL" id="XBY45336.1"/>
    </source>
</evidence>
<accession>A0AAU7XBK3</accession>
<feature type="chain" id="PRO_5043896699" evidence="1">
    <location>
        <begin position="26"/>
        <end position="190"/>
    </location>
</feature>
<protein>
    <submittedName>
        <fullName evidence="2">Uncharacterized protein</fullName>
    </submittedName>
</protein>
<dbReference type="KEGG" id="mflg:ABS361_03365"/>
<proteinExistence type="predicted"/>
<gene>
    <name evidence="2" type="ORF">ABS361_03365</name>
</gene>
<organism evidence="2">
    <name type="scientific">Methyloraptor flagellatus</name>
    <dbReference type="NCBI Taxonomy" id="3162530"/>
    <lineage>
        <taxon>Bacteria</taxon>
        <taxon>Pseudomonadati</taxon>
        <taxon>Pseudomonadota</taxon>
        <taxon>Alphaproteobacteria</taxon>
        <taxon>Hyphomicrobiales</taxon>
        <taxon>Ancalomicrobiaceae</taxon>
        <taxon>Methyloraptor</taxon>
    </lineage>
</organism>
<dbReference type="AlphaFoldDB" id="A0AAU7XBK3"/>
<dbReference type="RefSeq" id="WP_407050429.1">
    <property type="nucleotide sequence ID" value="NZ_CP158568.1"/>
</dbReference>
<keyword evidence="1" id="KW-0732">Signal</keyword>
<dbReference type="EMBL" id="CP158568">
    <property type="protein sequence ID" value="XBY45336.1"/>
    <property type="molecule type" value="Genomic_DNA"/>
</dbReference>
<reference evidence="2" key="1">
    <citation type="submission" date="2024-06" db="EMBL/GenBank/DDBJ databases">
        <title>Methylostella associata gen. nov., sp. nov., a novel Ancalomicrobiaceae-affiliated facultatively methylotrophic bacteria that feed on methanotrophs of the genus Methylococcus.</title>
        <authorList>
            <person name="Saltykova V."/>
            <person name="Danilova O.V."/>
            <person name="Oshkin I.Y."/>
            <person name="Belova S.E."/>
            <person name="Pimenov N.V."/>
            <person name="Dedysh S.N."/>
        </authorList>
    </citation>
    <scope>NUCLEOTIDE SEQUENCE</scope>
    <source>
        <strain evidence="2">S20</strain>
    </source>
</reference>